<gene>
    <name evidence="1" type="ORF">SAMN05216313_11414</name>
</gene>
<dbReference type="STRING" id="460384.SAMN05216313_11414"/>
<evidence type="ECO:0000313" key="2">
    <source>
        <dbReference type="Proteomes" id="UP000198508"/>
    </source>
</evidence>
<accession>A0A1I0H177</accession>
<evidence type="ECO:0000313" key="1">
    <source>
        <dbReference type="EMBL" id="SET77285.1"/>
    </source>
</evidence>
<proteinExistence type="predicted"/>
<dbReference type="Proteomes" id="UP000198508">
    <property type="component" value="Unassembled WGS sequence"/>
</dbReference>
<reference evidence="2" key="1">
    <citation type="submission" date="2016-10" db="EMBL/GenBank/DDBJ databases">
        <authorList>
            <person name="Varghese N."/>
            <person name="Submissions S."/>
        </authorList>
    </citation>
    <scope>NUCLEOTIDE SEQUENCE [LARGE SCALE GENOMIC DNA]</scope>
    <source>
        <strain evidence="2">NLAE-zl-G277</strain>
    </source>
</reference>
<dbReference type="AlphaFoldDB" id="A0A1I0H177"/>
<keyword evidence="2" id="KW-1185">Reference proteome</keyword>
<protein>
    <submittedName>
        <fullName evidence="1">Uncharacterized protein</fullName>
    </submittedName>
</protein>
<dbReference type="RefSeq" id="WP_022512848.1">
    <property type="nucleotide sequence ID" value="NZ_FOIM01000014.1"/>
</dbReference>
<name>A0A1I0H177_9FIRM</name>
<dbReference type="EMBL" id="FOIM01000014">
    <property type="protein sequence ID" value="SET77285.1"/>
    <property type="molecule type" value="Genomic_DNA"/>
</dbReference>
<sequence>MGAWGIKALEIDAVLDLIGILTNEYMPEFPMMNPGESISLMEK</sequence>
<organism evidence="1 2">
    <name type="scientific">Enterocloster lavalensis</name>
    <dbReference type="NCBI Taxonomy" id="460384"/>
    <lineage>
        <taxon>Bacteria</taxon>
        <taxon>Bacillati</taxon>
        <taxon>Bacillota</taxon>
        <taxon>Clostridia</taxon>
        <taxon>Lachnospirales</taxon>
        <taxon>Lachnospiraceae</taxon>
        <taxon>Enterocloster</taxon>
    </lineage>
</organism>